<comment type="caution">
    <text evidence="2">The sequence shown here is derived from an EMBL/GenBank/DDBJ whole genome shotgun (WGS) entry which is preliminary data.</text>
</comment>
<protein>
    <submittedName>
        <fullName evidence="2">Plexin-A4</fullName>
    </submittedName>
</protein>
<feature type="region of interest" description="Disordered" evidence="1">
    <location>
        <begin position="50"/>
        <end position="72"/>
    </location>
</feature>
<dbReference type="Proteomes" id="UP001279410">
    <property type="component" value="Unassembled WGS sequence"/>
</dbReference>
<accession>A0AAD3QYN1</accession>
<sequence>MGVEEKGKKGCASRQHYSLQGVLINESHLSNLRLLLCRCTFTALQSASQPRASLPHSHNMAQGVGAVTANRG</sequence>
<gene>
    <name evidence="2" type="ORF">AKAME5_000241900</name>
</gene>
<proteinExistence type="predicted"/>
<evidence type="ECO:0000256" key="1">
    <source>
        <dbReference type="SAM" id="MobiDB-lite"/>
    </source>
</evidence>
<dbReference type="EMBL" id="BRZM01000005">
    <property type="protein sequence ID" value="GLD48435.1"/>
    <property type="molecule type" value="Genomic_DNA"/>
</dbReference>
<organism evidence="2 3">
    <name type="scientific">Lates japonicus</name>
    <name type="common">Japanese lates</name>
    <dbReference type="NCBI Taxonomy" id="270547"/>
    <lineage>
        <taxon>Eukaryota</taxon>
        <taxon>Metazoa</taxon>
        <taxon>Chordata</taxon>
        <taxon>Craniata</taxon>
        <taxon>Vertebrata</taxon>
        <taxon>Euteleostomi</taxon>
        <taxon>Actinopterygii</taxon>
        <taxon>Neopterygii</taxon>
        <taxon>Teleostei</taxon>
        <taxon>Neoteleostei</taxon>
        <taxon>Acanthomorphata</taxon>
        <taxon>Carangaria</taxon>
        <taxon>Carangaria incertae sedis</taxon>
        <taxon>Centropomidae</taxon>
        <taxon>Lates</taxon>
    </lineage>
</organism>
<evidence type="ECO:0000313" key="3">
    <source>
        <dbReference type="Proteomes" id="UP001279410"/>
    </source>
</evidence>
<evidence type="ECO:0000313" key="2">
    <source>
        <dbReference type="EMBL" id="GLD48435.1"/>
    </source>
</evidence>
<keyword evidence="3" id="KW-1185">Reference proteome</keyword>
<name>A0AAD3QYN1_LATJO</name>
<dbReference type="AlphaFoldDB" id="A0AAD3QYN1"/>
<reference evidence="2" key="1">
    <citation type="submission" date="2022-08" db="EMBL/GenBank/DDBJ databases">
        <title>Genome sequencing of akame (Lates japonicus).</title>
        <authorList>
            <person name="Hashiguchi Y."/>
            <person name="Takahashi H."/>
        </authorList>
    </citation>
    <scope>NUCLEOTIDE SEQUENCE</scope>
    <source>
        <strain evidence="2">Kochi</strain>
    </source>
</reference>